<dbReference type="EMBL" id="MLAK01000782">
    <property type="protein sequence ID" value="OHT04766.1"/>
    <property type="molecule type" value="Genomic_DNA"/>
</dbReference>
<sequence length="348" mass="41214">MLKTRLFRQIRRISFQYWLIYFILIVFVIIVNIAIYTSYIPIDQPCNCRQCEKKYSIKYFDVDELTFVSVPRPLKKDKQKRTMKLALSSWLACSPKSRVLLFIERDEFDPTGKIPDEIDNIFGKDRVIYAGGIRCDHSGVPYIHEWFIQGIKQSPSKYITFINSDILLSENWLKRVKQIFNIMDDKPTVLIGQRIDFDLKGEKFQKLIFSQDKLLNSIDNMVQESKHSDHSPFGIDTFTFRADKPPFDPEMIPPFMMGRYNWDNWLIGWFNRICDTVTFNLDPPIYHINHNRHSFNVNDSKVAINHHLKQANMNYFGSNFDTKWEVKNGFLVRRNSNEKIELKPLSEE</sequence>
<dbReference type="RefSeq" id="XP_068357902.1">
    <property type="nucleotide sequence ID" value="XM_068492955.1"/>
</dbReference>
<dbReference type="OrthoDB" id="6046730at2759"/>
<organism evidence="2 3">
    <name type="scientific">Tritrichomonas foetus</name>
    <dbReference type="NCBI Taxonomy" id="1144522"/>
    <lineage>
        <taxon>Eukaryota</taxon>
        <taxon>Metamonada</taxon>
        <taxon>Parabasalia</taxon>
        <taxon>Tritrichomonadida</taxon>
        <taxon>Tritrichomonadidae</taxon>
        <taxon>Tritrichomonas</taxon>
    </lineage>
</organism>
<gene>
    <name evidence="2" type="ORF">TRFO_06211</name>
</gene>
<accession>A0A1J4K513</accession>
<keyword evidence="1" id="KW-0812">Transmembrane</keyword>
<proteinExistence type="predicted"/>
<keyword evidence="3" id="KW-1185">Reference proteome</keyword>
<keyword evidence="1" id="KW-1133">Transmembrane helix</keyword>
<feature type="transmembrane region" description="Helical" evidence="1">
    <location>
        <begin position="20"/>
        <end position="42"/>
    </location>
</feature>
<dbReference type="GeneID" id="94827659"/>
<dbReference type="InterPro" id="IPR029044">
    <property type="entry name" value="Nucleotide-diphossugar_trans"/>
</dbReference>
<evidence type="ECO:0000313" key="3">
    <source>
        <dbReference type="Proteomes" id="UP000179807"/>
    </source>
</evidence>
<dbReference type="Gene3D" id="3.90.550.10">
    <property type="entry name" value="Spore Coat Polysaccharide Biosynthesis Protein SpsA, Chain A"/>
    <property type="match status" value="1"/>
</dbReference>
<keyword evidence="1" id="KW-0472">Membrane</keyword>
<dbReference type="Proteomes" id="UP000179807">
    <property type="component" value="Unassembled WGS sequence"/>
</dbReference>
<protein>
    <submittedName>
        <fullName evidence="2">Uncharacterized protein</fullName>
    </submittedName>
</protein>
<comment type="caution">
    <text evidence="2">The sequence shown here is derived from an EMBL/GenBank/DDBJ whole genome shotgun (WGS) entry which is preliminary data.</text>
</comment>
<evidence type="ECO:0000256" key="1">
    <source>
        <dbReference type="SAM" id="Phobius"/>
    </source>
</evidence>
<dbReference type="SUPFAM" id="SSF53448">
    <property type="entry name" value="Nucleotide-diphospho-sugar transferases"/>
    <property type="match status" value="1"/>
</dbReference>
<name>A0A1J4K513_9EUKA</name>
<dbReference type="VEuPathDB" id="TrichDB:TRFO_06211"/>
<reference evidence="2" key="1">
    <citation type="submission" date="2016-10" db="EMBL/GenBank/DDBJ databases">
        <authorList>
            <person name="Benchimol M."/>
            <person name="Almeida L.G."/>
            <person name="Vasconcelos A.T."/>
            <person name="Perreira-Neves A."/>
            <person name="Rosa I.A."/>
            <person name="Tasca T."/>
            <person name="Bogo M.R."/>
            <person name="de Souza W."/>
        </authorList>
    </citation>
    <scope>NUCLEOTIDE SEQUENCE [LARGE SCALE GENOMIC DNA]</scope>
    <source>
        <strain evidence="2">K</strain>
    </source>
</reference>
<dbReference type="AlphaFoldDB" id="A0A1J4K513"/>
<evidence type="ECO:0000313" key="2">
    <source>
        <dbReference type="EMBL" id="OHT04766.1"/>
    </source>
</evidence>